<gene>
    <name evidence="2" type="ORF">COLO4_33784</name>
</gene>
<feature type="compositionally biased region" description="Low complexity" evidence="1">
    <location>
        <begin position="17"/>
        <end position="30"/>
    </location>
</feature>
<reference evidence="3" key="1">
    <citation type="submission" date="2013-09" db="EMBL/GenBank/DDBJ databases">
        <title>Corchorus olitorius genome sequencing.</title>
        <authorList>
            <person name="Alam M."/>
            <person name="Haque M.S."/>
            <person name="Islam M.S."/>
            <person name="Emdad E.M."/>
            <person name="Islam M.M."/>
            <person name="Ahmed B."/>
            <person name="Halim A."/>
            <person name="Hossen Q.M.M."/>
            <person name="Hossain M.Z."/>
            <person name="Ahmed R."/>
            <person name="Khan M.M."/>
            <person name="Islam R."/>
            <person name="Rashid M.M."/>
            <person name="Khan S.A."/>
            <person name="Rahman M.S."/>
            <person name="Alam M."/>
            <person name="Yahiya A.S."/>
            <person name="Khan M.S."/>
            <person name="Azam M.S."/>
            <person name="Haque T."/>
            <person name="Lashkar M.Z.H."/>
            <person name="Akhand A.I."/>
            <person name="Morshed G."/>
            <person name="Roy S."/>
            <person name="Uddin K.S."/>
            <person name="Rabeya T."/>
            <person name="Hossain A.S."/>
            <person name="Chowdhury A."/>
            <person name="Snigdha A.R."/>
            <person name="Mortoza M.S."/>
            <person name="Matin S.A."/>
            <person name="Hoque S.M.E."/>
            <person name="Islam M.K."/>
            <person name="Roy D.K."/>
            <person name="Haider R."/>
            <person name="Moosa M.M."/>
            <person name="Elias S.M."/>
            <person name="Hasan A.M."/>
            <person name="Jahan S."/>
            <person name="Shafiuddin M."/>
            <person name="Mahmood N."/>
            <person name="Shommy N.S."/>
        </authorList>
    </citation>
    <scope>NUCLEOTIDE SEQUENCE [LARGE SCALE GENOMIC DNA]</scope>
    <source>
        <strain evidence="3">cv. O-4</strain>
    </source>
</reference>
<evidence type="ECO:0000313" key="3">
    <source>
        <dbReference type="Proteomes" id="UP000187203"/>
    </source>
</evidence>
<sequence length="65" mass="6692">MSEAKPQGGFPSRDGDNGSSNGPVGGSSNSSKRDKPMKPPQRGGVMKRIISDFIGTPSPNSSTTN</sequence>
<name>A0A1R3GR87_9ROSI</name>
<feature type="region of interest" description="Disordered" evidence="1">
    <location>
        <begin position="1"/>
        <end position="65"/>
    </location>
</feature>
<evidence type="ECO:0000313" key="2">
    <source>
        <dbReference type="EMBL" id="OMO60638.1"/>
    </source>
</evidence>
<accession>A0A1R3GR87</accession>
<protein>
    <submittedName>
        <fullName evidence="2">Uncharacterized protein</fullName>
    </submittedName>
</protein>
<dbReference type="EMBL" id="AWUE01021860">
    <property type="protein sequence ID" value="OMO60638.1"/>
    <property type="molecule type" value="Genomic_DNA"/>
</dbReference>
<dbReference type="AlphaFoldDB" id="A0A1R3GR87"/>
<keyword evidence="3" id="KW-1185">Reference proteome</keyword>
<comment type="caution">
    <text evidence="2">The sequence shown here is derived from an EMBL/GenBank/DDBJ whole genome shotgun (WGS) entry which is preliminary data.</text>
</comment>
<organism evidence="2 3">
    <name type="scientific">Corchorus olitorius</name>
    <dbReference type="NCBI Taxonomy" id="93759"/>
    <lineage>
        <taxon>Eukaryota</taxon>
        <taxon>Viridiplantae</taxon>
        <taxon>Streptophyta</taxon>
        <taxon>Embryophyta</taxon>
        <taxon>Tracheophyta</taxon>
        <taxon>Spermatophyta</taxon>
        <taxon>Magnoliopsida</taxon>
        <taxon>eudicotyledons</taxon>
        <taxon>Gunneridae</taxon>
        <taxon>Pentapetalae</taxon>
        <taxon>rosids</taxon>
        <taxon>malvids</taxon>
        <taxon>Malvales</taxon>
        <taxon>Malvaceae</taxon>
        <taxon>Grewioideae</taxon>
        <taxon>Apeibeae</taxon>
        <taxon>Corchorus</taxon>
    </lineage>
</organism>
<dbReference type="Proteomes" id="UP000187203">
    <property type="component" value="Unassembled WGS sequence"/>
</dbReference>
<evidence type="ECO:0000256" key="1">
    <source>
        <dbReference type="SAM" id="MobiDB-lite"/>
    </source>
</evidence>
<dbReference type="OrthoDB" id="10511806at2759"/>
<proteinExistence type="predicted"/>